<evidence type="ECO:0000256" key="15">
    <source>
        <dbReference type="SAM" id="Phobius"/>
    </source>
</evidence>
<proteinExistence type="inferred from homology"/>
<comment type="caution">
    <text evidence="18">The sequence shown here is derived from an EMBL/GenBank/DDBJ whole genome shotgun (WGS) entry which is preliminary data.</text>
</comment>
<comment type="subcellular location">
    <subcellularLocation>
        <location evidence="1">Membrane</location>
        <topology evidence="1">Single-pass type I membrane protein</topology>
    </subcellularLocation>
</comment>
<feature type="chain" id="PRO_5035742728" description="receptor protein serine/threonine kinase" evidence="16">
    <location>
        <begin position="16"/>
        <end position="834"/>
    </location>
</feature>
<gene>
    <name evidence="18" type="ORF">P879_02621</name>
</gene>
<keyword evidence="8" id="KW-0547">Nucleotide-binding</keyword>
<keyword evidence="12 15" id="KW-0472">Membrane</keyword>
<dbReference type="Gene3D" id="1.10.510.10">
    <property type="entry name" value="Transferase(Phosphotransferase) domain 1"/>
    <property type="match status" value="1"/>
</dbReference>
<evidence type="ECO:0000256" key="12">
    <source>
        <dbReference type="ARBA" id="ARBA00023136"/>
    </source>
</evidence>
<evidence type="ECO:0000313" key="18">
    <source>
        <dbReference type="EMBL" id="KAF8568036.1"/>
    </source>
</evidence>
<dbReference type="GO" id="GO:0005886">
    <property type="term" value="C:plasma membrane"/>
    <property type="evidence" value="ECO:0007669"/>
    <property type="project" value="TreeGrafter"/>
</dbReference>
<evidence type="ECO:0000256" key="7">
    <source>
        <dbReference type="ARBA" id="ARBA00022729"/>
    </source>
</evidence>
<feature type="transmembrane region" description="Helical" evidence="15">
    <location>
        <begin position="167"/>
        <end position="187"/>
    </location>
</feature>
<dbReference type="OrthoDB" id="547665at2759"/>
<sequence>MAYCLIMFRANGILAISCMSSTAKTEDDFNVRPEVCNEDVEHCLIVIGPSPGFNYNERHSYGCWPWHELVRDTSHSQYYFQKSKCPLKPGVCHILHTTQDNLLKTCCCFGSMCNNETVRYVPIFGATNPIENLTRLGKFGVRIPGLSSTTTGQGSPDFTVLQTVRTALSCLAGFLIVFVTGMCIMRFCAPCRQIQPKLRLLVSCSRRYHSSGPSQQKPHVCLPFCCRHKCRPCSNWTWNGTNPTQAATNPQSSQPKLNRDKQFDCPLGEVVGWNKHTPELIQLDPTLTKPNNVDLAEWSLMQNLVQMCHLDKRLGRGRFADVWLAYLPHSFLFEPFKFWSDPAIQATSPATSNLPPNGSCSVRVADEKVCPVEAPAQLRFSRKSEASFANFGEFATSNNVHQNNNASVLERETLLSSKKPSQTDKLLLDSTKHLSGSSGSVTHLTQKRHPVAVKVFAPSEFRAWSSELSAFRALQDPATWTRSSRSPLHTDLYSVVSSHPNLIGMLAAAIVAGDGVSSPVKEYRLVMEFAERGSLHHRLTIGDWIPLSEFFALSRDIASGLTYLHGDLFDENLVGSHTIRAKKPPIAHRDLKPENILLRGDGSACLSDFGQAVLLDSRKVCSTPSGYSSSDSGVAQDPQDPTQTNPTFLSLEPMPKAGTLRYMAPELLDGAINYSGVALLRTDVYSFGLILWELASAVSPEKSNCTTQLDSHSTVAPPPTDFLSATPELERFHVGPLLSASPVHSIPPRRKHRLPYEEELGKNGCSLYTMRQLVSVEKCRPASNPIWCRFPPLIQVYRTITECWDPEPEARLTVDCVLERLTALQAELVMSNPR</sequence>
<evidence type="ECO:0000256" key="13">
    <source>
        <dbReference type="ARBA" id="ARBA00023170"/>
    </source>
</evidence>
<evidence type="ECO:0000256" key="4">
    <source>
        <dbReference type="ARBA" id="ARBA00022527"/>
    </source>
</evidence>
<dbReference type="PROSITE" id="PS50011">
    <property type="entry name" value="PROTEIN_KINASE_DOM"/>
    <property type="match status" value="1"/>
</dbReference>
<protein>
    <recommendedName>
        <fullName evidence="3">receptor protein serine/threonine kinase</fullName>
        <ecNumber evidence="3">2.7.11.30</ecNumber>
    </recommendedName>
</protein>
<evidence type="ECO:0000256" key="8">
    <source>
        <dbReference type="ARBA" id="ARBA00022741"/>
    </source>
</evidence>
<evidence type="ECO:0000256" key="2">
    <source>
        <dbReference type="ARBA" id="ARBA00009605"/>
    </source>
</evidence>
<dbReference type="EC" id="2.7.11.30" evidence="3"/>
<keyword evidence="7 16" id="KW-0732">Signal</keyword>
<feature type="compositionally biased region" description="Polar residues" evidence="14">
    <location>
        <begin position="639"/>
        <end position="648"/>
    </location>
</feature>
<evidence type="ECO:0000256" key="1">
    <source>
        <dbReference type="ARBA" id="ARBA00004479"/>
    </source>
</evidence>
<keyword evidence="11 15" id="KW-1133">Transmembrane helix</keyword>
<keyword evidence="9" id="KW-0418">Kinase</keyword>
<keyword evidence="13" id="KW-0675">Receptor</keyword>
<dbReference type="InterPro" id="IPR011009">
    <property type="entry name" value="Kinase-like_dom_sf"/>
</dbReference>
<keyword evidence="19" id="KW-1185">Reference proteome</keyword>
<comment type="similarity">
    <text evidence="2">Belongs to the protein kinase superfamily. TKL Ser/Thr protein kinase family. TGFB receptor subfamily.</text>
</comment>
<dbReference type="InterPro" id="IPR008271">
    <property type="entry name" value="Ser/Thr_kinase_AS"/>
</dbReference>
<dbReference type="InterPro" id="IPR000333">
    <property type="entry name" value="TGFB_receptor"/>
</dbReference>
<feature type="signal peptide" evidence="16">
    <location>
        <begin position="1"/>
        <end position="15"/>
    </location>
</feature>
<dbReference type="PROSITE" id="PS00108">
    <property type="entry name" value="PROTEIN_KINASE_ST"/>
    <property type="match status" value="1"/>
</dbReference>
<feature type="domain" description="Protein kinase" evidence="17">
    <location>
        <begin position="427"/>
        <end position="824"/>
    </location>
</feature>
<dbReference type="GO" id="GO:0005524">
    <property type="term" value="F:ATP binding"/>
    <property type="evidence" value="ECO:0007669"/>
    <property type="project" value="UniProtKB-KW"/>
</dbReference>
<dbReference type="PANTHER" id="PTHR23255:SF72">
    <property type="entry name" value="RECEPTOR PROTEIN SERINE_THREONINE KINASE"/>
    <property type="match status" value="1"/>
</dbReference>
<dbReference type="PANTHER" id="PTHR23255">
    <property type="entry name" value="TRANSFORMING GROWTH FACTOR-BETA RECEPTOR TYPE I AND II"/>
    <property type="match status" value="1"/>
</dbReference>
<evidence type="ECO:0000256" key="6">
    <source>
        <dbReference type="ARBA" id="ARBA00022692"/>
    </source>
</evidence>
<dbReference type="Proteomes" id="UP000699462">
    <property type="component" value="Unassembled WGS sequence"/>
</dbReference>
<dbReference type="GO" id="GO:0004675">
    <property type="term" value="F:transmembrane receptor protein serine/threonine kinase activity"/>
    <property type="evidence" value="ECO:0007669"/>
    <property type="project" value="UniProtKB-EC"/>
</dbReference>
<dbReference type="InterPro" id="IPR000719">
    <property type="entry name" value="Prot_kinase_dom"/>
</dbReference>
<dbReference type="AlphaFoldDB" id="A0A8T0DL05"/>
<dbReference type="SUPFAM" id="SSF56112">
    <property type="entry name" value="Protein kinase-like (PK-like)"/>
    <property type="match status" value="1"/>
</dbReference>
<evidence type="ECO:0000256" key="3">
    <source>
        <dbReference type="ARBA" id="ARBA00012401"/>
    </source>
</evidence>
<evidence type="ECO:0000256" key="16">
    <source>
        <dbReference type="SAM" id="SignalP"/>
    </source>
</evidence>
<reference evidence="18 19" key="1">
    <citation type="submission" date="2019-07" db="EMBL/GenBank/DDBJ databases">
        <title>Annotation for the trematode Paragonimus westermani.</title>
        <authorList>
            <person name="Choi Y.-J."/>
        </authorList>
    </citation>
    <scope>NUCLEOTIDE SEQUENCE [LARGE SCALE GENOMIC DNA]</scope>
    <source>
        <strain evidence="18">180907_Pwestermani</strain>
    </source>
</reference>
<keyword evidence="5" id="KW-0808">Transferase</keyword>
<dbReference type="Pfam" id="PF00069">
    <property type="entry name" value="Pkinase"/>
    <property type="match status" value="1"/>
</dbReference>
<dbReference type="EMBL" id="JTDF01003154">
    <property type="protein sequence ID" value="KAF8568036.1"/>
    <property type="molecule type" value="Genomic_DNA"/>
</dbReference>
<evidence type="ECO:0000256" key="5">
    <source>
        <dbReference type="ARBA" id="ARBA00022679"/>
    </source>
</evidence>
<keyword evidence="6 15" id="KW-0812">Transmembrane</keyword>
<evidence type="ECO:0000259" key="17">
    <source>
        <dbReference type="PROSITE" id="PS50011"/>
    </source>
</evidence>
<name>A0A8T0DL05_9TREM</name>
<evidence type="ECO:0000256" key="10">
    <source>
        <dbReference type="ARBA" id="ARBA00022840"/>
    </source>
</evidence>
<evidence type="ECO:0000256" key="9">
    <source>
        <dbReference type="ARBA" id="ARBA00022777"/>
    </source>
</evidence>
<feature type="region of interest" description="Disordered" evidence="14">
    <location>
        <begin position="626"/>
        <end position="651"/>
    </location>
</feature>
<dbReference type="SMART" id="SM00220">
    <property type="entry name" value="S_TKc"/>
    <property type="match status" value="1"/>
</dbReference>
<evidence type="ECO:0000313" key="19">
    <source>
        <dbReference type="Proteomes" id="UP000699462"/>
    </source>
</evidence>
<evidence type="ECO:0000256" key="11">
    <source>
        <dbReference type="ARBA" id="ARBA00022989"/>
    </source>
</evidence>
<evidence type="ECO:0000256" key="14">
    <source>
        <dbReference type="SAM" id="MobiDB-lite"/>
    </source>
</evidence>
<keyword evidence="4" id="KW-0723">Serine/threonine-protein kinase</keyword>
<organism evidence="18 19">
    <name type="scientific">Paragonimus westermani</name>
    <dbReference type="NCBI Taxonomy" id="34504"/>
    <lineage>
        <taxon>Eukaryota</taxon>
        <taxon>Metazoa</taxon>
        <taxon>Spiralia</taxon>
        <taxon>Lophotrochozoa</taxon>
        <taxon>Platyhelminthes</taxon>
        <taxon>Trematoda</taxon>
        <taxon>Digenea</taxon>
        <taxon>Plagiorchiida</taxon>
        <taxon>Troglotremata</taxon>
        <taxon>Troglotrematidae</taxon>
        <taxon>Paragonimus</taxon>
    </lineage>
</organism>
<accession>A0A8T0DL05</accession>
<keyword evidence="10" id="KW-0067">ATP-binding</keyword>